<dbReference type="GO" id="GO:0005829">
    <property type="term" value="C:cytosol"/>
    <property type="evidence" value="ECO:0007669"/>
    <property type="project" value="TreeGrafter"/>
</dbReference>
<dbReference type="GO" id="GO:0070773">
    <property type="term" value="F:protein-N-terminal glutamine amidohydrolase activity"/>
    <property type="evidence" value="ECO:0007669"/>
    <property type="project" value="UniProtKB-UniRule"/>
</dbReference>
<feature type="domain" description="Protein N-terminal glutamine amidohydrolase alpha beta roll" evidence="10">
    <location>
        <begin position="8"/>
        <end position="166"/>
    </location>
</feature>
<evidence type="ECO:0000256" key="9">
    <source>
        <dbReference type="SAM" id="MobiDB-lite"/>
    </source>
</evidence>
<reference evidence="11" key="2">
    <citation type="submission" date="2004-02" db="EMBL/GenBank/DDBJ databases">
        <authorList>
            <consortium name="Genoscope"/>
            <consortium name="Whitehead Institute Centre for Genome Research"/>
        </authorList>
    </citation>
    <scope>NUCLEOTIDE SEQUENCE</scope>
</reference>
<evidence type="ECO:0000259" key="10">
    <source>
        <dbReference type="Pfam" id="PF09764"/>
    </source>
</evidence>
<dbReference type="EMBL" id="CAAE01015041">
    <property type="protein sequence ID" value="CAG11652.1"/>
    <property type="molecule type" value="Genomic_DNA"/>
</dbReference>
<comment type="subunit">
    <text evidence="3 8">Monomer.</text>
</comment>
<evidence type="ECO:0000256" key="4">
    <source>
        <dbReference type="ARBA" id="ARBA00012718"/>
    </source>
</evidence>
<dbReference type="InterPro" id="IPR023128">
    <property type="entry name" value="Prot_N_Gln_amidohydro_ab_roll"/>
</dbReference>
<dbReference type="KEGG" id="tng:GSTEN00033685G001"/>
<evidence type="ECO:0000256" key="3">
    <source>
        <dbReference type="ARBA" id="ARBA00011245"/>
    </source>
</evidence>
<dbReference type="Gene3D" id="3.10.620.10">
    <property type="entry name" value="Protein N-terminal glutamine amidohydrolase, alpha beta roll"/>
    <property type="match status" value="1"/>
</dbReference>
<comment type="similarity">
    <text evidence="2 8">Belongs to the NTAQ1 family.</text>
</comment>
<protein>
    <recommendedName>
        <fullName evidence="5 8">Protein N-terminal glutamine amidohydrolase</fullName>
        <ecNumber evidence="4 8">3.5.1.122</ecNumber>
    </recommendedName>
    <alternativeName>
        <fullName evidence="8">Protein NH2-terminal glutamine deamidase</fullName>
    </alternativeName>
</protein>
<comment type="catalytic activity">
    <reaction evidence="7 8">
        <text>N-terminal L-glutaminyl-[protein] + H2O = N-terminal L-glutamyl-[protein] + NH4(+)</text>
        <dbReference type="Rhea" id="RHEA:50680"/>
        <dbReference type="Rhea" id="RHEA-COMP:12668"/>
        <dbReference type="Rhea" id="RHEA-COMP:12777"/>
        <dbReference type="ChEBI" id="CHEBI:15377"/>
        <dbReference type="ChEBI" id="CHEBI:28938"/>
        <dbReference type="ChEBI" id="CHEBI:64721"/>
        <dbReference type="ChEBI" id="CHEBI:64722"/>
        <dbReference type="EC" id="3.5.1.122"/>
    </reaction>
</comment>
<evidence type="ECO:0000313" key="11">
    <source>
        <dbReference type="EMBL" id="CAG11652.1"/>
    </source>
</evidence>
<dbReference type="InterPro" id="IPR039733">
    <property type="entry name" value="NTAQ1"/>
</dbReference>
<comment type="caution">
    <text evidence="11">The sequence shown here is derived from an EMBL/GenBank/DDBJ whole genome shotgun (WGS) entry which is preliminary data.</text>
</comment>
<dbReference type="InterPro" id="IPR037132">
    <property type="entry name" value="N_Gln_amidohydro_ab_roll_sf"/>
</dbReference>
<evidence type="ECO:0000256" key="1">
    <source>
        <dbReference type="ARBA" id="ARBA00002022"/>
    </source>
</evidence>
<dbReference type="GO" id="GO:0005634">
    <property type="term" value="C:nucleus"/>
    <property type="evidence" value="ECO:0007669"/>
    <property type="project" value="TreeGrafter"/>
</dbReference>
<sequence length="257" mass="29439">MRREDCVYTSCYCEENVWKLCEFARGQKTPPLEELLVVFISNASRMVPLWRQRSGYGDQPVVWDYHVILLQVGLDSDPQVYDLDSDLSFPCSMELYASQALRSDRSLRPAYHRRFRVIPADSFLLNFASDRSHMRNADGSWKMPPPPYPPIHTAAAQTQRLPSGFLRRHQHRGPAAARPRHGALPAPAWRPAQPNPLRFLLITISRQQRRSDDVPVLQPRQPGWKRLGRQAAAQADRLPSGQQELPGPLVPFTPFQR</sequence>
<name>Q4RIY0_TETNG</name>
<evidence type="ECO:0000256" key="6">
    <source>
        <dbReference type="ARBA" id="ARBA00022801"/>
    </source>
</evidence>
<dbReference type="GO" id="GO:0008418">
    <property type="term" value="F:protein-N-terminal asparagine amidohydrolase activity"/>
    <property type="evidence" value="ECO:0007669"/>
    <property type="project" value="UniProtKB-UniRule"/>
</dbReference>
<evidence type="ECO:0000256" key="5">
    <source>
        <dbReference type="ARBA" id="ARBA00021247"/>
    </source>
</evidence>
<proteinExistence type="inferred from homology"/>
<feature type="region of interest" description="Disordered" evidence="9">
    <location>
        <begin position="210"/>
        <end position="257"/>
    </location>
</feature>
<organism evidence="11">
    <name type="scientific">Tetraodon nigroviridis</name>
    <name type="common">Spotted green pufferfish</name>
    <name type="synonym">Chelonodon nigroviridis</name>
    <dbReference type="NCBI Taxonomy" id="99883"/>
    <lineage>
        <taxon>Eukaryota</taxon>
        <taxon>Metazoa</taxon>
        <taxon>Chordata</taxon>
        <taxon>Craniata</taxon>
        <taxon>Vertebrata</taxon>
        <taxon>Euteleostomi</taxon>
        <taxon>Actinopterygii</taxon>
        <taxon>Neopterygii</taxon>
        <taxon>Teleostei</taxon>
        <taxon>Neoteleostei</taxon>
        <taxon>Acanthomorphata</taxon>
        <taxon>Eupercaria</taxon>
        <taxon>Tetraodontiformes</taxon>
        <taxon>Tetradontoidea</taxon>
        <taxon>Tetraodontidae</taxon>
        <taxon>Tetraodon</taxon>
    </lineage>
</organism>
<evidence type="ECO:0000256" key="2">
    <source>
        <dbReference type="ARBA" id="ARBA00008985"/>
    </source>
</evidence>
<evidence type="ECO:0000256" key="7">
    <source>
        <dbReference type="ARBA" id="ARBA00048768"/>
    </source>
</evidence>
<dbReference type="AlphaFoldDB" id="Q4RIY0"/>
<comment type="function">
    <text evidence="1">Mediates the side-chain deamidation of N-terminal glutamine residues to glutamate, an important step in N-end rule pathway of protein degradation. Conversion of the resulting N-terminal glutamine to glutamate renders the protein susceptible to arginylation, polyubiquitination and degradation as specified by the N-end rule. Does not act on substrates with internal or C-terminal glutamine and does not act on non-glutamine residues in any position. Does not deaminate acetylated N-terminal glutamine. With the exception of proline, all tested second-position residues on substrate peptides do not greatly influence the activity. In contrast, a proline at position 2, virtually abolishes deamidation of N-terminal glutamine.</text>
</comment>
<evidence type="ECO:0000256" key="8">
    <source>
        <dbReference type="RuleBase" id="RU367082"/>
    </source>
</evidence>
<accession>Q4RIY0</accession>
<dbReference type="PANTHER" id="PTHR13035">
    <property type="entry name" value="PROTEIN N-TERMINAL GLUTAMINE AMIDOHYDROLASE"/>
    <property type="match status" value="1"/>
</dbReference>
<dbReference type="PANTHER" id="PTHR13035:SF0">
    <property type="entry name" value="PROTEIN N-TERMINAL GLUTAMINE AMIDOHYDROLASE"/>
    <property type="match status" value="1"/>
</dbReference>
<dbReference type="EC" id="3.5.1.122" evidence="4 8"/>
<reference evidence="11" key="1">
    <citation type="journal article" date="2004" name="Nature">
        <title>Genome duplication in the teleost fish Tetraodon nigroviridis reveals the early vertebrate proto-karyotype.</title>
        <authorList>
            <person name="Jaillon O."/>
            <person name="Aury J.-M."/>
            <person name="Brunet F."/>
            <person name="Petit J.-L."/>
            <person name="Stange-Thomann N."/>
            <person name="Mauceli E."/>
            <person name="Bouneau L."/>
            <person name="Fischer C."/>
            <person name="Ozouf-Costaz C."/>
            <person name="Bernot A."/>
            <person name="Nicaud S."/>
            <person name="Jaffe D."/>
            <person name="Fisher S."/>
            <person name="Lutfalla G."/>
            <person name="Dossat C."/>
            <person name="Segurens B."/>
            <person name="Dasilva C."/>
            <person name="Salanoubat M."/>
            <person name="Levy M."/>
            <person name="Boudet N."/>
            <person name="Castellano S."/>
            <person name="Anthouard V."/>
            <person name="Jubin C."/>
            <person name="Castelli V."/>
            <person name="Katinka M."/>
            <person name="Vacherie B."/>
            <person name="Biemont C."/>
            <person name="Skalli Z."/>
            <person name="Cattolico L."/>
            <person name="Poulain J."/>
            <person name="De Berardinis V."/>
            <person name="Cruaud C."/>
            <person name="Duprat S."/>
            <person name="Brottier P."/>
            <person name="Coutanceau J.-P."/>
            <person name="Gouzy J."/>
            <person name="Parra G."/>
            <person name="Lardier G."/>
            <person name="Chapple C."/>
            <person name="McKernan K.J."/>
            <person name="McEwan P."/>
            <person name="Bosak S."/>
            <person name="Kellis M."/>
            <person name="Volff J.-N."/>
            <person name="Guigo R."/>
            <person name="Zody M.C."/>
            <person name="Mesirov J."/>
            <person name="Lindblad-Toh K."/>
            <person name="Birren B."/>
            <person name="Nusbaum C."/>
            <person name="Kahn D."/>
            <person name="Robinson-Rechavi M."/>
            <person name="Laudet V."/>
            <person name="Schachter V."/>
            <person name="Quetier F."/>
            <person name="Saurin W."/>
            <person name="Scarpelli C."/>
            <person name="Wincker P."/>
            <person name="Lander E.S."/>
            <person name="Weissenbach J."/>
            <person name="Roest Crollius H."/>
        </authorList>
    </citation>
    <scope>NUCLEOTIDE SEQUENCE [LARGE SCALE GENOMIC DNA]</scope>
</reference>
<gene>
    <name evidence="11" type="ORF">GSTENG00033685001</name>
</gene>
<dbReference type="Pfam" id="PF09764">
    <property type="entry name" value="Nt_Gln_amidase"/>
    <property type="match status" value="1"/>
</dbReference>
<dbReference type="OrthoDB" id="191192at2759"/>
<keyword evidence="6 8" id="KW-0378">Hydrolase</keyword>